<feature type="disulfide bond" evidence="7">
    <location>
        <begin position="174"/>
        <end position="221"/>
    </location>
</feature>
<evidence type="ECO:0000313" key="9">
    <source>
        <dbReference type="Proteomes" id="UP000001554"/>
    </source>
</evidence>
<organism evidence="9 10">
    <name type="scientific">Branchiostoma floridae</name>
    <name type="common">Florida lancelet</name>
    <name type="synonym">Amphioxus</name>
    <dbReference type="NCBI Taxonomy" id="7739"/>
    <lineage>
        <taxon>Eukaryota</taxon>
        <taxon>Metazoa</taxon>
        <taxon>Chordata</taxon>
        <taxon>Cephalochordata</taxon>
        <taxon>Leptocardii</taxon>
        <taxon>Amphioxiformes</taxon>
        <taxon>Branchiostomatidae</taxon>
        <taxon>Branchiostoma</taxon>
    </lineage>
</organism>
<keyword evidence="9" id="KW-1185">Reference proteome</keyword>
<evidence type="ECO:0000256" key="1">
    <source>
        <dbReference type="ARBA" id="ARBA00004613"/>
    </source>
</evidence>
<dbReference type="PANTHER" id="PTHR10494">
    <property type="entry name" value="BONE MORPHOGENETIC PROTEIN INHIBITOR, NOGGIN"/>
    <property type="match status" value="1"/>
</dbReference>
<evidence type="ECO:0000256" key="4">
    <source>
        <dbReference type="ARBA" id="ARBA00022525"/>
    </source>
</evidence>
<reference evidence="10" key="2">
    <citation type="submission" date="2025-08" db="UniProtKB">
        <authorList>
            <consortium name="RefSeq"/>
        </authorList>
    </citation>
    <scope>IDENTIFICATION</scope>
    <source>
        <strain evidence="10">S238N-H82</strain>
        <tissue evidence="10">Testes</tissue>
    </source>
</reference>
<dbReference type="PANTHER" id="PTHR10494:SF16">
    <property type="entry name" value="NOGGIN-2-LIKE"/>
    <property type="match status" value="1"/>
</dbReference>
<dbReference type="KEGG" id="bfo:118429497"/>
<protein>
    <submittedName>
        <fullName evidence="10">Noggin-2-like</fullName>
    </submittedName>
</protein>
<dbReference type="AlphaFoldDB" id="A0A9J7MAZ4"/>
<dbReference type="GO" id="GO:0045596">
    <property type="term" value="P:negative regulation of cell differentiation"/>
    <property type="evidence" value="ECO:0007669"/>
    <property type="project" value="InterPro"/>
</dbReference>
<sequence length="223" mass="25744">MDAWVRLFLLAGSFLICSPAAFGQPFLHLRPRPSDDLPVLDLIEPPNSEFDPKEADLDVQILRKLLGRQYDPYYMSIEHPDPAMLHANCTLNGESNEGNRCKPPGPKPRWIDDLDVGTFPSGRKVKLSRKSRRKFKMWMWSLTHCPVVHSWKDLGVRFWPRWVKEGRCSTGRSCSFPPGMTCRPSRSVMKTFLRFHCQGWGKQHNCNWIKIHYPLIAECSCSC</sequence>
<evidence type="ECO:0000313" key="10">
    <source>
        <dbReference type="RefSeq" id="XP_035695890.1"/>
    </source>
</evidence>
<dbReference type="GO" id="GO:0051216">
    <property type="term" value="P:cartilage development"/>
    <property type="evidence" value="ECO:0007669"/>
    <property type="project" value="UniProtKB-KW"/>
</dbReference>
<keyword evidence="4" id="KW-0964">Secreted</keyword>
<dbReference type="GO" id="GO:0001649">
    <property type="term" value="P:osteoblast differentiation"/>
    <property type="evidence" value="ECO:0000318"/>
    <property type="project" value="GO_Central"/>
</dbReference>
<dbReference type="OMA" id="CMAERSC"/>
<accession>A0A9J7MAZ4</accession>
<name>A0A9J7MAZ4_BRAFL</name>
<dbReference type="Proteomes" id="UP000001554">
    <property type="component" value="Chromosome 13"/>
</dbReference>
<gene>
    <name evidence="10" type="primary">LOC118429497</name>
</gene>
<evidence type="ECO:0000256" key="3">
    <source>
        <dbReference type="ARBA" id="ARBA00022473"/>
    </source>
</evidence>
<dbReference type="PIRSF" id="PIRSF008129">
    <property type="entry name" value="Noggin"/>
    <property type="match status" value="1"/>
</dbReference>
<dbReference type="GeneID" id="118429497"/>
<comment type="subcellular location">
    <subcellularLocation>
        <location evidence="1">Secreted</location>
    </subcellularLocation>
</comment>
<dbReference type="Gene3D" id="1.10.287.520">
    <property type="entry name" value="Helix hairpin bin"/>
    <property type="match status" value="1"/>
</dbReference>
<evidence type="ECO:0000256" key="5">
    <source>
        <dbReference type="ARBA" id="ARBA00022729"/>
    </source>
</evidence>
<feature type="disulfide bond" evidence="7">
    <location>
        <begin position="145"/>
        <end position="182"/>
    </location>
</feature>
<feature type="signal peptide" evidence="8">
    <location>
        <begin position="1"/>
        <end position="23"/>
    </location>
</feature>
<dbReference type="OrthoDB" id="5950649at2759"/>
<keyword evidence="3" id="KW-0217">Developmental protein</keyword>
<keyword evidence="7" id="KW-1015">Disulfide bond</keyword>
<evidence type="ECO:0000256" key="7">
    <source>
        <dbReference type="PIRSR" id="PIRSR008129-1"/>
    </source>
</evidence>
<dbReference type="GO" id="GO:0030514">
    <property type="term" value="P:negative regulation of BMP signaling pathway"/>
    <property type="evidence" value="ECO:0000318"/>
    <property type="project" value="GO_Central"/>
</dbReference>
<feature type="disulfide bond" evidence="7">
    <location>
        <begin position="168"/>
        <end position="219"/>
    </location>
</feature>
<dbReference type="SUPFAM" id="SSF57501">
    <property type="entry name" value="Cystine-knot cytokines"/>
    <property type="match status" value="1"/>
</dbReference>
<feature type="disulfide bond" evidence="7">
    <location>
        <begin position="197"/>
        <end position="206"/>
    </location>
</feature>
<dbReference type="GO" id="GO:0009953">
    <property type="term" value="P:dorsal/ventral pattern formation"/>
    <property type="evidence" value="ECO:0000318"/>
    <property type="project" value="GO_Central"/>
</dbReference>
<comment type="similarity">
    <text evidence="2">Belongs to the noggin family.</text>
</comment>
<dbReference type="GO" id="GO:0005615">
    <property type="term" value="C:extracellular space"/>
    <property type="evidence" value="ECO:0000318"/>
    <property type="project" value="GO_Central"/>
</dbReference>
<proteinExistence type="inferred from homology"/>
<keyword evidence="5 8" id="KW-0732">Signal</keyword>
<dbReference type="RefSeq" id="XP_035695890.1">
    <property type="nucleotide sequence ID" value="XM_035839997.1"/>
</dbReference>
<reference evidence="9" key="1">
    <citation type="journal article" date="2020" name="Nat. Ecol. Evol.">
        <title>Deeply conserved synteny resolves early events in vertebrate evolution.</title>
        <authorList>
            <person name="Simakov O."/>
            <person name="Marletaz F."/>
            <person name="Yue J.X."/>
            <person name="O'Connell B."/>
            <person name="Jenkins J."/>
            <person name="Brandt A."/>
            <person name="Calef R."/>
            <person name="Tung C.H."/>
            <person name="Huang T.K."/>
            <person name="Schmutz J."/>
            <person name="Satoh N."/>
            <person name="Yu J.K."/>
            <person name="Putnam N.H."/>
            <person name="Green R.E."/>
            <person name="Rokhsar D.S."/>
        </authorList>
    </citation>
    <scope>NUCLEOTIDE SEQUENCE [LARGE SCALE GENOMIC DNA]</scope>
    <source>
        <strain evidence="9">S238N-H82</strain>
    </source>
</reference>
<evidence type="ECO:0000256" key="8">
    <source>
        <dbReference type="SAM" id="SignalP"/>
    </source>
</evidence>
<dbReference type="Gene3D" id="2.10.90.10">
    <property type="entry name" value="Cystine-knot cytokines"/>
    <property type="match status" value="1"/>
</dbReference>
<evidence type="ECO:0000256" key="2">
    <source>
        <dbReference type="ARBA" id="ARBA00007480"/>
    </source>
</evidence>
<dbReference type="InterPro" id="IPR029034">
    <property type="entry name" value="Cystine-knot_cytokine"/>
</dbReference>
<dbReference type="Pfam" id="PF05806">
    <property type="entry name" value="Noggin"/>
    <property type="match status" value="1"/>
</dbReference>
<feature type="chain" id="PRO_5039952768" evidence="8">
    <location>
        <begin position="24"/>
        <end position="223"/>
    </location>
</feature>
<keyword evidence="6" id="KW-0891">Chondrogenesis</keyword>
<evidence type="ECO:0000256" key="6">
    <source>
        <dbReference type="ARBA" id="ARBA00023188"/>
    </source>
</evidence>
<dbReference type="InterPro" id="IPR008717">
    <property type="entry name" value="Noggin"/>
</dbReference>
<dbReference type="FunFam" id="1.10.287.520:FF:000005">
    <property type="entry name" value="Bone morphogenetic protein antagonist noggin, putative"/>
    <property type="match status" value="1"/>
</dbReference>